<evidence type="ECO:0000313" key="1">
    <source>
        <dbReference type="EMBL" id="WAH64931.1"/>
    </source>
</evidence>
<protein>
    <submittedName>
        <fullName evidence="1">Uncharacterized protein</fullName>
    </submittedName>
</protein>
<accession>A0AA47ET89</accession>
<dbReference type="RefSeq" id="WP_268213958.1">
    <property type="nucleotide sequence ID" value="NZ_CP107241.1"/>
</dbReference>
<name>A0AA47ET89_9XANT</name>
<proteinExistence type="predicted"/>
<dbReference type="Proteomes" id="UP001164737">
    <property type="component" value="Chromosome"/>
</dbReference>
<reference evidence="1" key="1">
    <citation type="submission" date="2022-10" db="EMBL/GenBank/DDBJ databases">
        <title>Complete genome sequence resource for Xanthomonas hortorum isolated from Greek Oregano.</title>
        <authorList>
            <person name="Gonzalez-Tobon J."/>
            <person name="Helmann T.C."/>
            <person name="Daughtrey M."/>
            <person name="Stodghill P.V."/>
            <person name="Filiatrault M.J."/>
        </authorList>
    </citation>
    <scope>NUCLEOTIDE SEQUENCE</scope>
    <source>
        <strain evidence="1">Oregano 108</strain>
    </source>
</reference>
<dbReference type="AlphaFoldDB" id="A0AA47ET89"/>
<dbReference type="EMBL" id="CP107241">
    <property type="protein sequence ID" value="WAH64931.1"/>
    <property type="molecule type" value="Genomic_DNA"/>
</dbReference>
<evidence type="ECO:0000313" key="2">
    <source>
        <dbReference type="Proteomes" id="UP001164737"/>
    </source>
</evidence>
<sequence length="240" mass="27061">MAKIRRFKRDSLQRRDIPRSQALLFRPSLGELAALNRGASRVSSLRGPRIPLSREQMAVTKVLHRVRDEFYLRSSNFKSSNKTRSGRGDVETHRVENAQREILRMRGQVLYDSDTDLISVAMEGRAHNCGELASLAKLYLEDEGFVARTIDFKADHSAVVIGADSGGLPADMTQWEPSIYICDPWTNIACRGNDYPDQFLAKMAKWQGQGKSIKIDNRGFVSPLDQQWVNDMLQGGKAAY</sequence>
<organism evidence="1 2">
    <name type="scientific">Xanthomonas hortorum</name>
    <dbReference type="NCBI Taxonomy" id="56454"/>
    <lineage>
        <taxon>Bacteria</taxon>
        <taxon>Pseudomonadati</taxon>
        <taxon>Pseudomonadota</taxon>
        <taxon>Gammaproteobacteria</taxon>
        <taxon>Lysobacterales</taxon>
        <taxon>Lysobacteraceae</taxon>
        <taxon>Xanthomonas</taxon>
    </lineage>
</organism>
<gene>
    <name evidence="1" type="ORF">OEG85_02740</name>
</gene>